<accession>A0A165LM18</accession>
<dbReference type="Gene3D" id="3.80.10.10">
    <property type="entry name" value="Ribonuclease Inhibitor"/>
    <property type="match status" value="1"/>
</dbReference>
<proteinExistence type="predicted"/>
<dbReference type="AlphaFoldDB" id="A0A165LM18"/>
<sequence length="579" mass="65116">MAGGVPFGSFSTAPSDDELIQPLLPSGSGAPQNHLPHVLSLHNSTRPLNMLPNELFITILRLAANDEGLDQDGITWIIKTTGVCRLWRDVVVNTPLLWKEIELSRNLHFVELSLARSDFVSINIRLPMQFSDGRTQSQIDFSSIARLLVPRHQRISHMDLSIETDDLTPDSRRALSSLLEAPLSSLVSLCLTTSPSFRLTLRQGHLPSLRSLSLTSVTIDWTILRLLPYLTSLTLRNITNPDDGRAGSVVSLLDLLESCSSLESFTYESRKTASEVEIPAHRLVSLPQMRRFHLSGFPADILKVTPHLSLPRHAHLSLELFDLKTAEALDNQFPVFLAVLPRDTTYLPALRDVRHVMVWFEDAKVIVYADEQRTKFWDSRASKSSEYGLGPEGEEASVMPSLCMIYRLSGSESDEYVLENVVRELSTFFPSSVETLILRGFVNIVEPEIWARMLAAFPNIEHLELIAVECDMKSFPPALTPTPTTVPCSRLRTLVLRYEPNEKDGGRKMLEELCTVLRRRDEARCRLESLSIQVEPITDETLYTPSDVVNRLPAELAEIEQRLMSVVDSLEIMLLVNDD</sequence>
<dbReference type="STRING" id="1314783.A0A165LM18"/>
<dbReference type="SUPFAM" id="SSF52047">
    <property type="entry name" value="RNI-like"/>
    <property type="match status" value="1"/>
</dbReference>
<dbReference type="InterPro" id="IPR032675">
    <property type="entry name" value="LRR_dom_sf"/>
</dbReference>
<dbReference type="OrthoDB" id="2754773at2759"/>
<keyword evidence="2" id="KW-1185">Reference proteome</keyword>
<dbReference type="EMBL" id="KV429124">
    <property type="protein sequence ID" value="KZT64597.1"/>
    <property type="molecule type" value="Genomic_DNA"/>
</dbReference>
<protein>
    <submittedName>
        <fullName evidence="1">Uncharacterized protein</fullName>
    </submittedName>
</protein>
<organism evidence="1 2">
    <name type="scientific">Daedalea quercina L-15889</name>
    <dbReference type="NCBI Taxonomy" id="1314783"/>
    <lineage>
        <taxon>Eukaryota</taxon>
        <taxon>Fungi</taxon>
        <taxon>Dikarya</taxon>
        <taxon>Basidiomycota</taxon>
        <taxon>Agaricomycotina</taxon>
        <taxon>Agaricomycetes</taxon>
        <taxon>Polyporales</taxon>
        <taxon>Fomitopsis</taxon>
    </lineage>
</organism>
<evidence type="ECO:0000313" key="1">
    <source>
        <dbReference type="EMBL" id="KZT64597.1"/>
    </source>
</evidence>
<reference evidence="1 2" key="1">
    <citation type="journal article" date="2016" name="Mol. Biol. Evol.">
        <title>Comparative Genomics of Early-Diverging Mushroom-Forming Fungi Provides Insights into the Origins of Lignocellulose Decay Capabilities.</title>
        <authorList>
            <person name="Nagy L.G."/>
            <person name="Riley R."/>
            <person name="Tritt A."/>
            <person name="Adam C."/>
            <person name="Daum C."/>
            <person name="Floudas D."/>
            <person name="Sun H."/>
            <person name="Yadav J.S."/>
            <person name="Pangilinan J."/>
            <person name="Larsson K.H."/>
            <person name="Matsuura K."/>
            <person name="Barry K."/>
            <person name="Labutti K."/>
            <person name="Kuo R."/>
            <person name="Ohm R.A."/>
            <person name="Bhattacharya S.S."/>
            <person name="Shirouzu T."/>
            <person name="Yoshinaga Y."/>
            <person name="Martin F.M."/>
            <person name="Grigoriev I.V."/>
            <person name="Hibbett D.S."/>
        </authorList>
    </citation>
    <scope>NUCLEOTIDE SEQUENCE [LARGE SCALE GENOMIC DNA]</scope>
    <source>
        <strain evidence="1 2">L-15889</strain>
    </source>
</reference>
<name>A0A165LM18_9APHY</name>
<gene>
    <name evidence="1" type="ORF">DAEQUDRAFT_769583</name>
</gene>
<dbReference type="Proteomes" id="UP000076727">
    <property type="component" value="Unassembled WGS sequence"/>
</dbReference>
<evidence type="ECO:0000313" key="2">
    <source>
        <dbReference type="Proteomes" id="UP000076727"/>
    </source>
</evidence>